<dbReference type="PANTHER" id="PTHR32134">
    <property type="entry name" value="FNIP REPEAT-CONTAINING PROTEIN"/>
    <property type="match status" value="1"/>
</dbReference>
<dbReference type="GeneID" id="73467262"/>
<dbReference type="Proteomes" id="UP000694255">
    <property type="component" value="Unassembled WGS sequence"/>
</dbReference>
<dbReference type="PANTHER" id="PTHR32134:SF92">
    <property type="entry name" value="FNIP REPEAT-CONTAINING PROTEIN"/>
    <property type="match status" value="1"/>
</dbReference>
<sequence length="512" mass="57831">MYALDILLDKVYIEKKKYCSPELLVPIGDEFQDESSNNNGWQASHKFSFHNAYQFLQFMEKHPDRKPRVIEFEALQTVLIIHNRKPSLLEGVKLQVRYRDDDPSEKEILTLPYDFQRLLVQTRVTVLEIPETVEELEVPSSMLCNVNFPALNRLKTMSTLDSCILDQLCYLPTNLTSLDLKLTLGDDTHLIPHLPISLKSLTLGLSFSTPIPTMDLSSLKDLKFFSCIQRYACLPLHCLTLPTQISSLMITCTERLDSIVQFSQLKRLYVELSYKVNLHEILFPDSLEVLEIAYSNAPVRIWSVILNQLSLPPKLYSLTIDCFPGNLDFSGVRFPSNISVLRLEGCKLSGFKLPLSLTTLSLRGSAVNSLRSFNFEQLPDLVRLDLFDIFIESFEHSLPPSLKYLCLGANTLSKICIEAPGLVVLDLSFAAIEISGPDSFEIPDTVIKMSLKCANIVVKSAKNSEEPKPKLPQMLPKSLKHLDLNSCLVKPADFDIWGDLGKFEGLKILTSN</sequence>
<evidence type="ECO:0000313" key="1">
    <source>
        <dbReference type="EMBL" id="KAG7666031.1"/>
    </source>
</evidence>
<dbReference type="InterPro" id="IPR051251">
    <property type="entry name" value="STK_FNIP-Repeat"/>
</dbReference>
<dbReference type="OrthoDB" id="1574204at2759"/>
<dbReference type="EMBL" id="JAGSYN010000044">
    <property type="protein sequence ID" value="KAG7666031.1"/>
    <property type="molecule type" value="Genomic_DNA"/>
</dbReference>
<reference evidence="1 2" key="1">
    <citation type="journal article" date="2021" name="DNA Res.">
        <title>Genome analysis of Candida subhashii reveals its hybrid nature and dual mitochondrial genome conformations.</title>
        <authorList>
            <person name="Mixao V."/>
            <person name="Hegedusova E."/>
            <person name="Saus E."/>
            <person name="Pryszcz L.P."/>
            <person name="Cillingova A."/>
            <person name="Nosek J."/>
            <person name="Gabaldon T."/>
        </authorList>
    </citation>
    <scope>NUCLEOTIDE SEQUENCE [LARGE SCALE GENOMIC DNA]</scope>
    <source>
        <strain evidence="1 2">CBS 10753</strain>
    </source>
</reference>
<dbReference type="AlphaFoldDB" id="A0A8J5US38"/>
<accession>A0A8J5US38</accession>
<evidence type="ECO:0000313" key="2">
    <source>
        <dbReference type="Proteomes" id="UP000694255"/>
    </source>
</evidence>
<name>A0A8J5US38_9ASCO</name>
<proteinExistence type="predicted"/>
<comment type="caution">
    <text evidence="1">The sequence shown here is derived from an EMBL/GenBank/DDBJ whole genome shotgun (WGS) entry which is preliminary data.</text>
</comment>
<keyword evidence="2" id="KW-1185">Reference proteome</keyword>
<gene>
    <name evidence="1" type="ORF">J8A68_000461</name>
</gene>
<protein>
    <submittedName>
        <fullName evidence="1">Uncharacterized protein</fullName>
    </submittedName>
</protein>
<dbReference type="RefSeq" id="XP_049266263.1">
    <property type="nucleotide sequence ID" value="XM_049408614.1"/>
</dbReference>
<organism evidence="1 2">
    <name type="scientific">[Candida] subhashii</name>
    <dbReference type="NCBI Taxonomy" id="561895"/>
    <lineage>
        <taxon>Eukaryota</taxon>
        <taxon>Fungi</taxon>
        <taxon>Dikarya</taxon>
        <taxon>Ascomycota</taxon>
        <taxon>Saccharomycotina</taxon>
        <taxon>Pichiomycetes</taxon>
        <taxon>Debaryomycetaceae</taxon>
        <taxon>Spathaspora</taxon>
    </lineage>
</organism>